<dbReference type="RefSeq" id="XP_056553745.1">
    <property type="nucleotide sequence ID" value="XM_056701682.1"/>
</dbReference>
<feature type="region of interest" description="Disordered" evidence="1">
    <location>
        <begin position="66"/>
        <end position="115"/>
    </location>
</feature>
<protein>
    <submittedName>
        <fullName evidence="2">Uncharacterized protein</fullName>
    </submittedName>
</protein>
<accession>A0A9W9RZ22</accession>
<gene>
    <name evidence="2" type="ORF">N7496_008763</name>
</gene>
<dbReference type="EMBL" id="JAPZBS010000007">
    <property type="protein sequence ID" value="KAJ5369003.1"/>
    <property type="molecule type" value="Genomic_DNA"/>
</dbReference>
<reference evidence="2" key="1">
    <citation type="submission" date="2022-11" db="EMBL/GenBank/DDBJ databases">
        <authorList>
            <person name="Petersen C."/>
        </authorList>
    </citation>
    <scope>NUCLEOTIDE SEQUENCE</scope>
    <source>
        <strain evidence="2">IBT 29864</strain>
    </source>
</reference>
<evidence type="ECO:0000256" key="1">
    <source>
        <dbReference type="SAM" id="MobiDB-lite"/>
    </source>
</evidence>
<dbReference type="OrthoDB" id="4291164at2759"/>
<reference evidence="2" key="2">
    <citation type="journal article" date="2023" name="IMA Fungus">
        <title>Comparative genomic study of the Penicillium genus elucidates a diverse pangenome and 15 lateral gene transfer events.</title>
        <authorList>
            <person name="Petersen C."/>
            <person name="Sorensen T."/>
            <person name="Nielsen M.R."/>
            <person name="Sondergaard T.E."/>
            <person name="Sorensen J.L."/>
            <person name="Fitzpatrick D.A."/>
            <person name="Frisvad J.C."/>
            <person name="Nielsen K.L."/>
        </authorList>
    </citation>
    <scope>NUCLEOTIDE SEQUENCE</scope>
    <source>
        <strain evidence="2">IBT 29864</strain>
    </source>
</reference>
<keyword evidence="3" id="KW-1185">Reference proteome</keyword>
<organism evidence="2 3">
    <name type="scientific">Penicillium cataractarum</name>
    <dbReference type="NCBI Taxonomy" id="2100454"/>
    <lineage>
        <taxon>Eukaryota</taxon>
        <taxon>Fungi</taxon>
        <taxon>Dikarya</taxon>
        <taxon>Ascomycota</taxon>
        <taxon>Pezizomycotina</taxon>
        <taxon>Eurotiomycetes</taxon>
        <taxon>Eurotiomycetidae</taxon>
        <taxon>Eurotiales</taxon>
        <taxon>Aspergillaceae</taxon>
        <taxon>Penicillium</taxon>
    </lineage>
</organism>
<name>A0A9W9RZ22_9EURO</name>
<proteinExistence type="predicted"/>
<sequence>MCVIITQKYHICGCILNIQDLYCKPTETCWGPKMIIINCHLQTCKECWRSGDKRINNEIAALSQRNEEHRRYKTHQHEQYSAPAKSVQQEELSSGEEDFEALHPSRPTTPELDLNPQQMPRWLFEAEVMADMSRACEPVKREKIWKNYRAWREKTDWYLVEDLLGEWLGPTVSSFEDEKAPVDEDDDY</sequence>
<comment type="caution">
    <text evidence="2">The sequence shown here is derived from an EMBL/GenBank/DDBJ whole genome shotgun (WGS) entry which is preliminary data.</text>
</comment>
<dbReference type="GeneID" id="81440861"/>
<evidence type="ECO:0000313" key="2">
    <source>
        <dbReference type="EMBL" id="KAJ5369003.1"/>
    </source>
</evidence>
<evidence type="ECO:0000313" key="3">
    <source>
        <dbReference type="Proteomes" id="UP001147782"/>
    </source>
</evidence>
<feature type="compositionally biased region" description="Basic and acidic residues" evidence="1">
    <location>
        <begin position="66"/>
        <end position="78"/>
    </location>
</feature>
<dbReference type="Proteomes" id="UP001147782">
    <property type="component" value="Unassembled WGS sequence"/>
</dbReference>
<dbReference type="AlphaFoldDB" id="A0A9W9RZ22"/>